<keyword evidence="3" id="KW-0433">Leucine-rich repeat</keyword>
<keyword evidence="5" id="KW-0805">Transcription regulation</keyword>
<dbReference type="PANTHER" id="PTHR10221:SF9">
    <property type="entry name" value="TRANSCRIPTION INITIATION FACTOR TFIID SUBUNIT 6"/>
    <property type="match status" value="1"/>
</dbReference>
<keyword evidence="12" id="KW-1185">Reference proteome</keyword>
<organism evidence="11 12">
    <name type="scientific">Phytophthora fragariaefolia</name>
    <dbReference type="NCBI Taxonomy" id="1490495"/>
    <lineage>
        <taxon>Eukaryota</taxon>
        <taxon>Sar</taxon>
        <taxon>Stramenopiles</taxon>
        <taxon>Oomycota</taxon>
        <taxon>Peronosporomycetes</taxon>
        <taxon>Peronosporales</taxon>
        <taxon>Peronosporaceae</taxon>
        <taxon>Phytophthora</taxon>
    </lineage>
</organism>
<comment type="similarity">
    <text evidence="2">Belongs to the TAF6 family.</text>
</comment>
<dbReference type="InterPro" id="IPR000008">
    <property type="entry name" value="C2_dom"/>
</dbReference>
<dbReference type="Pfam" id="PF07571">
    <property type="entry name" value="TAF6_C"/>
    <property type="match status" value="1"/>
</dbReference>
<evidence type="ECO:0000313" key="11">
    <source>
        <dbReference type="EMBL" id="GMF40806.1"/>
    </source>
</evidence>
<gene>
    <name evidence="11" type="ORF">Pfra01_001265600</name>
</gene>
<dbReference type="InterPro" id="IPR035892">
    <property type="entry name" value="C2_domain_sf"/>
</dbReference>
<dbReference type="InterPro" id="IPR011442">
    <property type="entry name" value="TAF6_C"/>
</dbReference>
<evidence type="ECO:0000313" key="12">
    <source>
        <dbReference type="Proteomes" id="UP001165121"/>
    </source>
</evidence>
<feature type="compositionally biased region" description="Low complexity" evidence="9">
    <location>
        <begin position="1566"/>
        <end position="1580"/>
    </location>
</feature>
<dbReference type="SMART" id="SM00369">
    <property type="entry name" value="LRR_TYP"/>
    <property type="match status" value="3"/>
</dbReference>
<evidence type="ECO:0000256" key="5">
    <source>
        <dbReference type="ARBA" id="ARBA00023015"/>
    </source>
</evidence>
<dbReference type="Gene3D" id="3.80.10.10">
    <property type="entry name" value="Ribonuclease Inhibitor"/>
    <property type="match status" value="1"/>
</dbReference>
<keyword evidence="7" id="KW-0539">Nucleus</keyword>
<keyword evidence="4" id="KW-0677">Repeat</keyword>
<dbReference type="Gene3D" id="1.25.40.770">
    <property type="entry name" value="TAF6, C-terminal HEAT repeat domain"/>
    <property type="match status" value="1"/>
</dbReference>
<dbReference type="Gene3D" id="2.60.40.150">
    <property type="entry name" value="C2 domain"/>
    <property type="match status" value="1"/>
</dbReference>
<proteinExistence type="inferred from homology"/>
<evidence type="ECO:0000256" key="2">
    <source>
        <dbReference type="ARBA" id="ARBA00007688"/>
    </source>
</evidence>
<dbReference type="GO" id="GO:0005669">
    <property type="term" value="C:transcription factor TFIID complex"/>
    <property type="evidence" value="ECO:0007669"/>
    <property type="project" value="InterPro"/>
</dbReference>
<dbReference type="PROSITE" id="PS51450">
    <property type="entry name" value="LRR"/>
    <property type="match status" value="2"/>
</dbReference>
<dbReference type="GO" id="GO:0003713">
    <property type="term" value="F:transcription coactivator activity"/>
    <property type="evidence" value="ECO:0007669"/>
    <property type="project" value="TreeGrafter"/>
</dbReference>
<feature type="region of interest" description="Disordered" evidence="9">
    <location>
        <begin position="616"/>
        <end position="669"/>
    </location>
</feature>
<dbReference type="Proteomes" id="UP001165121">
    <property type="component" value="Unassembled WGS sequence"/>
</dbReference>
<reference evidence="11" key="1">
    <citation type="submission" date="2023-04" db="EMBL/GenBank/DDBJ databases">
        <title>Phytophthora fragariaefolia NBRC 109709.</title>
        <authorList>
            <person name="Ichikawa N."/>
            <person name="Sato H."/>
            <person name="Tonouchi N."/>
        </authorList>
    </citation>
    <scope>NUCLEOTIDE SEQUENCE</scope>
    <source>
        <strain evidence="11">NBRC 109709</strain>
    </source>
</reference>
<dbReference type="EMBL" id="BSXT01001288">
    <property type="protein sequence ID" value="GMF40806.1"/>
    <property type="molecule type" value="Genomic_DNA"/>
</dbReference>
<feature type="compositionally biased region" description="Polar residues" evidence="9">
    <location>
        <begin position="1438"/>
        <end position="1455"/>
    </location>
</feature>
<evidence type="ECO:0000256" key="9">
    <source>
        <dbReference type="SAM" id="MobiDB-lite"/>
    </source>
</evidence>
<feature type="domain" description="C2" evidence="10">
    <location>
        <begin position="1225"/>
        <end position="1359"/>
    </location>
</feature>
<feature type="compositionally biased region" description="Acidic residues" evidence="9">
    <location>
        <begin position="14"/>
        <end position="25"/>
    </location>
</feature>
<dbReference type="SUPFAM" id="SSF49562">
    <property type="entry name" value="C2 domain (Calcium/lipid-binding domain, CaLB)"/>
    <property type="match status" value="1"/>
</dbReference>
<comment type="caution">
    <text evidence="11">The sequence shown here is derived from an EMBL/GenBank/DDBJ whole genome shotgun (WGS) entry which is preliminary data.</text>
</comment>
<feature type="coiled-coil region" evidence="8">
    <location>
        <begin position="297"/>
        <end position="324"/>
    </location>
</feature>
<dbReference type="GO" id="GO:0046695">
    <property type="term" value="C:SLIK (SAGA-like) complex"/>
    <property type="evidence" value="ECO:0007669"/>
    <property type="project" value="InterPro"/>
</dbReference>
<feature type="compositionally biased region" description="Low complexity" evidence="9">
    <location>
        <begin position="693"/>
        <end position="704"/>
    </location>
</feature>
<feature type="region of interest" description="Disordered" evidence="9">
    <location>
        <begin position="1434"/>
        <end position="1455"/>
    </location>
</feature>
<dbReference type="OrthoDB" id="419768at2759"/>
<dbReference type="InterPro" id="IPR032675">
    <property type="entry name" value="LRR_dom_sf"/>
</dbReference>
<feature type="region of interest" description="Disordered" evidence="9">
    <location>
        <begin position="1"/>
        <end position="75"/>
    </location>
</feature>
<evidence type="ECO:0000256" key="7">
    <source>
        <dbReference type="ARBA" id="ARBA00023242"/>
    </source>
</evidence>
<comment type="subcellular location">
    <subcellularLocation>
        <location evidence="1">Nucleus</location>
    </subcellularLocation>
</comment>
<feature type="compositionally biased region" description="Polar residues" evidence="9">
    <location>
        <begin position="629"/>
        <end position="669"/>
    </location>
</feature>
<protein>
    <submittedName>
        <fullName evidence="11">Unnamed protein product</fullName>
    </submittedName>
</protein>
<feature type="compositionally biased region" description="Polar residues" evidence="9">
    <location>
        <begin position="1122"/>
        <end position="1138"/>
    </location>
</feature>
<dbReference type="GO" id="GO:0000124">
    <property type="term" value="C:SAGA complex"/>
    <property type="evidence" value="ECO:0007669"/>
    <property type="project" value="InterPro"/>
</dbReference>
<evidence type="ECO:0000256" key="8">
    <source>
        <dbReference type="SAM" id="Coils"/>
    </source>
</evidence>
<name>A0A9W6XL51_9STRA</name>
<dbReference type="InterPro" id="IPR001611">
    <property type="entry name" value="Leu-rich_rpt"/>
</dbReference>
<evidence type="ECO:0000259" key="10">
    <source>
        <dbReference type="PROSITE" id="PS50004"/>
    </source>
</evidence>
<feature type="compositionally biased region" description="Polar residues" evidence="9">
    <location>
        <begin position="1508"/>
        <end position="1521"/>
    </location>
</feature>
<dbReference type="SMART" id="SM00239">
    <property type="entry name" value="C2"/>
    <property type="match status" value="1"/>
</dbReference>
<dbReference type="CDD" id="cd00030">
    <property type="entry name" value="C2"/>
    <property type="match status" value="1"/>
</dbReference>
<feature type="region of interest" description="Disordered" evidence="9">
    <location>
        <begin position="387"/>
        <end position="436"/>
    </location>
</feature>
<feature type="compositionally biased region" description="Low complexity" evidence="9">
    <location>
        <begin position="32"/>
        <end position="75"/>
    </location>
</feature>
<evidence type="ECO:0000256" key="6">
    <source>
        <dbReference type="ARBA" id="ARBA00023163"/>
    </source>
</evidence>
<dbReference type="Pfam" id="PF00168">
    <property type="entry name" value="C2"/>
    <property type="match status" value="1"/>
</dbReference>
<evidence type="ECO:0000256" key="4">
    <source>
        <dbReference type="ARBA" id="ARBA00022737"/>
    </source>
</evidence>
<dbReference type="PANTHER" id="PTHR10221">
    <property type="entry name" value="TRANSCRIPTION INITIATION FACTOR TFIID SUBUNIT 6"/>
    <property type="match status" value="1"/>
</dbReference>
<feature type="region of interest" description="Disordered" evidence="9">
    <location>
        <begin position="1108"/>
        <end position="1147"/>
    </location>
</feature>
<feature type="region of interest" description="Disordered" evidence="9">
    <location>
        <begin position="1507"/>
        <end position="1607"/>
    </location>
</feature>
<sequence>MEDGNTDVEIPREGEEEEEQGEEVYSDITMRPPISITIPSSITQSSASDDDQSSNGSTPTSLSIPPSVSSSWGVTTRSLGSRSSFGGFSCNSNSVSLSSDIELVHQACISLRQAPIEVQALDLSTNARKPRRPLKNVKALSELTNLVQLDLSGNAVERLEGLQALTQLKALAMARNHLKTLSAPLFALKGLTHLDLSGNFIAHLPRAFTGLTMLELLNLSGNNLGTLREVDVLAPLVNLVSCSLAANPFCRLPTYKDYILYKIRSLERLDDVEISRVARDRAAKRFGNAMFSQDACLREADRVHEDEQNRLLEAQSALEAENLRLKGELQVKSKLLQNKSRAWSSATEQLLQLQQEVAMLNLDRRRPVTLEDDEPSDAEQIAIAIAARHRPSNSTQQRPRSAPRIPSPERSIEKRRGSFSNRDIQPSWSEGTGNSVERVTESRDAACMPMSPGINAALKCNKGKVLVDASCSPLRVIPPIIITSTKPSSDEEEAAISDTDLVEQDAVGQGCQKPKDASLPAHTREQEEIAPLARTTTPPAVTSASARRQQEISHDFEVARGALSEMDPRSDKLPRSARRASASLKIGLKEDEASGVHDLSGSRSARFPTFEDDTACPAYEDTHNPALQMRSSSTSALNNRGRSAYYESTTTMSSGSHSLPPSPTNSPSRIRQWYRKQNELRLLTPPPSPPRSSPLRQSNPSRPSVEVSPLAPFVDKDVLARQIQALQSCKQSLLAEIRNEEHLLHVLKQESAQYADQIDCLSVNIQACLDGDPSAIRFSFSPPGSPRRKNKKLRDEETGRARLEILRNKLRFAEDKEKEIETTMVRMTKHVLHADLNPRGEGQIREKFSPVESSKPPDVQFDKEIFALTHKLQLVIVEKEEIHMQMRQLMAQLRGETIAEINFDDSDGVLSEGGVTSKQVLSLAKSRQMVDELRTRHREVTERILLKERRISSLLEELREVEAELKHISSLNVSSTLSPLFQRERAATLNFFRAVSSQPGIDKAHNEASAAGAAADDDVINPSLASSATETSESPVSGLSSDATEARLIPPNLHFKELLSPDMLEEIKADIYEKLSQQLATRSDGSSGGGGRPDLHQAIAAALETRLQVGESDPQPAKEANDSGTYQHEGSRPTSMQNGAAAVTTGATPNAPAADEICCGEFDEFAPVEAYYARKYVMAKNRVPDFVKSISDDEGNVNGVAATHLTSAQRILKICERLDSAEARSKFDPVSKIEVDQQGNSRGSLKVLLQAARDLPTAHLKTKNLDPYVCLEVVYPSHALSPALSSHSASGRRFRSQTKKKSIYPVWDEEFEFAPILSLNGYLHVRILNDRRLSREQLVGETRIPLRTLLHQRRIVEWFSLGLNVKPSSAGLATPGTVVSKLCGGAVRFQLQLYYSSVERYKYVVDELVMRYLHDHNQLPPFIDAIDESDNGMALEQPEQNGTDPESIASKTSESVVLDQRRQIDADTHFPLDELATFLPMRTVAMGAPPSQSVSLGGAVKDKKSANCKESLSMNQGATHLSSERRKTLCETKPSAMSDRSAAAPADDKKPYFGFSTATTERKKQLPAPALTSSAALRRSQTPTAQSKRTRNATAKQQHRRRSMETPECFDEYSPYHPAFKSVDIIDGCNNELGGWKSSRSATSVWTTKRVNASSASSGGWTACPLQANRDYQSVNSRLCDVQPVEVTPPCWTTEIGYKQCEDSESLFYAEEEELELSELLNAPLGQIPLQPVLNLHWLAVDGVQPLIPENESVEDDSTCHTSIKDEAFVNNVDRKPRVKHVLTEEMQLYYTKVTEAVKSDDFELQRAAFSSLAQDPGIHQLLPYFSRFIYEEVKHSNHDLSLLFSLMRACRCLLVNQNLHVELYVAILTCVLGTQLCENPADDHWALRKYAAKLVAQICERYGEKYANIQARVSKTYHKAITDPVCAFSTQYGALHGEYLSPVLLAYSLELLTELFYFLMTRYALFGSPGNGELALSKLGAILPATGASFVVVESQSYRKTRGAELSRYPGGM</sequence>
<feature type="compositionally biased region" description="Polar residues" evidence="9">
    <location>
        <begin position="418"/>
        <end position="436"/>
    </location>
</feature>
<feature type="coiled-coil region" evidence="8">
    <location>
        <begin position="923"/>
        <end position="971"/>
    </location>
</feature>
<dbReference type="Pfam" id="PF14580">
    <property type="entry name" value="LRR_9"/>
    <property type="match status" value="1"/>
</dbReference>
<keyword evidence="6" id="KW-0804">Transcription</keyword>
<dbReference type="InterPro" id="IPR046344">
    <property type="entry name" value="TAF6_C_sf"/>
</dbReference>
<dbReference type="GO" id="GO:0016251">
    <property type="term" value="F:RNA polymerase II general transcription initiation factor activity"/>
    <property type="evidence" value="ECO:0007669"/>
    <property type="project" value="InterPro"/>
</dbReference>
<dbReference type="PROSITE" id="PS50004">
    <property type="entry name" value="C2"/>
    <property type="match status" value="1"/>
</dbReference>
<dbReference type="SMART" id="SM00365">
    <property type="entry name" value="LRR_SD22"/>
    <property type="match status" value="2"/>
</dbReference>
<dbReference type="InterPro" id="IPR037796">
    <property type="entry name" value="TAF6"/>
</dbReference>
<dbReference type="InterPro" id="IPR003591">
    <property type="entry name" value="Leu-rich_rpt_typical-subtyp"/>
</dbReference>
<dbReference type="CDD" id="cd08050">
    <property type="entry name" value="TAF6C"/>
    <property type="match status" value="1"/>
</dbReference>
<dbReference type="FunFam" id="1.25.40.770:FF:000001">
    <property type="entry name" value="Transcription initiation factor TFIID subunit 6"/>
    <property type="match status" value="1"/>
</dbReference>
<dbReference type="SUPFAM" id="SSF52075">
    <property type="entry name" value="Outer arm dynein light chain 1"/>
    <property type="match status" value="1"/>
</dbReference>
<dbReference type="GO" id="GO:0051123">
    <property type="term" value="P:RNA polymerase II preinitiation complex assembly"/>
    <property type="evidence" value="ECO:0007669"/>
    <property type="project" value="TreeGrafter"/>
</dbReference>
<feature type="compositionally biased region" description="Polar residues" evidence="9">
    <location>
        <begin position="1581"/>
        <end position="1596"/>
    </location>
</feature>
<feature type="region of interest" description="Disordered" evidence="9">
    <location>
        <begin position="681"/>
        <end position="708"/>
    </location>
</feature>
<evidence type="ECO:0000256" key="1">
    <source>
        <dbReference type="ARBA" id="ARBA00004123"/>
    </source>
</evidence>
<keyword evidence="8" id="KW-0175">Coiled coil</keyword>
<accession>A0A9W6XL51</accession>
<evidence type="ECO:0000256" key="3">
    <source>
        <dbReference type="ARBA" id="ARBA00022614"/>
    </source>
</evidence>